<dbReference type="Pfam" id="PF00709">
    <property type="entry name" value="Adenylsucc_synt"/>
    <property type="match status" value="1"/>
</dbReference>
<reference evidence="1" key="1">
    <citation type="submission" date="2025-08" db="UniProtKB">
        <authorList>
            <consortium name="Ensembl"/>
        </authorList>
    </citation>
    <scope>IDENTIFICATION</scope>
</reference>
<dbReference type="GeneTree" id="ENSGT00390000015553"/>
<dbReference type="GO" id="GO:0044208">
    <property type="term" value="P:'de novo' AMP biosynthetic process"/>
    <property type="evidence" value="ECO:0007669"/>
    <property type="project" value="TreeGrafter"/>
</dbReference>
<dbReference type="Ensembl" id="ENSSBOT00000044774.1">
    <property type="protein sequence ID" value="ENSSBOP00000027896.1"/>
    <property type="gene ID" value="ENSSBOG00000030331.1"/>
</dbReference>
<name>A0A2K6U7L7_SAIBB</name>
<dbReference type="InterPro" id="IPR001114">
    <property type="entry name" value="Adenylosuccinate_synthetase"/>
</dbReference>
<dbReference type="GO" id="GO:0004019">
    <property type="term" value="F:adenylosuccinate synthase activity"/>
    <property type="evidence" value="ECO:0007669"/>
    <property type="project" value="InterPro"/>
</dbReference>
<reference evidence="1" key="2">
    <citation type="submission" date="2025-09" db="UniProtKB">
        <authorList>
            <consortium name="Ensembl"/>
        </authorList>
    </citation>
    <scope>IDENTIFICATION</scope>
</reference>
<dbReference type="PANTHER" id="PTHR11846">
    <property type="entry name" value="ADENYLOSUCCINATE SYNTHETASE"/>
    <property type="match status" value="1"/>
</dbReference>
<accession>A0A2K6U7L7</accession>
<organism evidence="1 2">
    <name type="scientific">Saimiri boliviensis boliviensis</name>
    <name type="common">Bolivian squirrel monkey</name>
    <dbReference type="NCBI Taxonomy" id="39432"/>
    <lineage>
        <taxon>Eukaryota</taxon>
        <taxon>Metazoa</taxon>
        <taxon>Chordata</taxon>
        <taxon>Craniata</taxon>
        <taxon>Vertebrata</taxon>
        <taxon>Euteleostomi</taxon>
        <taxon>Mammalia</taxon>
        <taxon>Eutheria</taxon>
        <taxon>Euarchontoglires</taxon>
        <taxon>Primates</taxon>
        <taxon>Haplorrhini</taxon>
        <taxon>Platyrrhini</taxon>
        <taxon>Cebidae</taxon>
        <taxon>Saimiriinae</taxon>
        <taxon>Saimiri</taxon>
    </lineage>
</organism>
<keyword evidence="2" id="KW-1185">Reference proteome</keyword>
<evidence type="ECO:0000313" key="2">
    <source>
        <dbReference type="Proteomes" id="UP000233220"/>
    </source>
</evidence>
<evidence type="ECO:0000313" key="1">
    <source>
        <dbReference type="Ensembl" id="ENSSBOP00000027896.1"/>
    </source>
</evidence>
<dbReference type="SUPFAM" id="SSF52540">
    <property type="entry name" value="P-loop containing nucleoside triphosphate hydrolases"/>
    <property type="match status" value="1"/>
</dbReference>
<proteinExistence type="predicted"/>
<dbReference type="GO" id="GO:0046040">
    <property type="term" value="P:IMP metabolic process"/>
    <property type="evidence" value="ECO:0007669"/>
    <property type="project" value="TreeGrafter"/>
</dbReference>
<dbReference type="GO" id="GO:0000166">
    <property type="term" value="F:nucleotide binding"/>
    <property type="evidence" value="ECO:0007669"/>
    <property type="project" value="InterPro"/>
</dbReference>
<protein>
    <submittedName>
        <fullName evidence="1">Adenylosuccinate synthase 1</fullName>
    </submittedName>
</protein>
<dbReference type="PANTHER" id="PTHR11846:SF2">
    <property type="entry name" value="ADENYLOSUCCINATE SYNTHETASE ISOZYME 1"/>
    <property type="match status" value="1"/>
</dbReference>
<gene>
    <name evidence="1" type="primary">ADSS1</name>
</gene>
<dbReference type="InterPro" id="IPR042111">
    <property type="entry name" value="Adenylosuccinate_synth_dom3"/>
</dbReference>
<dbReference type="Gene3D" id="3.90.170.10">
    <property type="entry name" value="Adenylosuccinate Synthetase, subunit A, domain 3"/>
    <property type="match status" value="1"/>
</dbReference>
<dbReference type="AlphaFoldDB" id="A0A2K6U7L7"/>
<sequence>MLQKVEVEYETLPGWKADTTGARRWEDLPPQAQNYIRFVENHVGVAAPMCIVTVFSESMIQLF</sequence>
<dbReference type="GO" id="GO:0005737">
    <property type="term" value="C:cytoplasm"/>
    <property type="evidence" value="ECO:0007669"/>
    <property type="project" value="TreeGrafter"/>
</dbReference>
<dbReference type="Proteomes" id="UP000233220">
    <property type="component" value="Unplaced"/>
</dbReference>
<dbReference type="InterPro" id="IPR027417">
    <property type="entry name" value="P-loop_NTPase"/>
</dbReference>